<proteinExistence type="predicted"/>
<feature type="compositionally biased region" description="Basic and acidic residues" evidence="1">
    <location>
        <begin position="78"/>
        <end position="92"/>
    </location>
</feature>
<name>A0A8S3GSM3_9BILA</name>
<evidence type="ECO:0000313" key="3">
    <source>
        <dbReference type="Proteomes" id="UP000681967"/>
    </source>
</evidence>
<dbReference type="EMBL" id="CAJOBH010280140">
    <property type="protein sequence ID" value="CAF5170398.1"/>
    <property type="molecule type" value="Genomic_DNA"/>
</dbReference>
<comment type="caution">
    <text evidence="2">The sequence shown here is derived from an EMBL/GenBank/DDBJ whole genome shotgun (WGS) entry which is preliminary data.</text>
</comment>
<feature type="region of interest" description="Disordered" evidence="1">
    <location>
        <begin position="110"/>
        <end position="129"/>
    </location>
</feature>
<feature type="compositionally biased region" description="Polar residues" evidence="1">
    <location>
        <begin position="110"/>
        <end position="123"/>
    </location>
</feature>
<feature type="compositionally biased region" description="Low complexity" evidence="1">
    <location>
        <begin position="94"/>
        <end position="104"/>
    </location>
</feature>
<accession>A0A8S3GSM3</accession>
<protein>
    <submittedName>
        <fullName evidence="2">Uncharacterized protein</fullName>
    </submittedName>
</protein>
<dbReference type="AlphaFoldDB" id="A0A8S3GSM3"/>
<feature type="non-terminal residue" evidence="2">
    <location>
        <position position="129"/>
    </location>
</feature>
<gene>
    <name evidence="2" type="ORF">BYL167_LOCUS77135</name>
</gene>
<sequence length="129" mass="14561">EEIQESTSTVEQSSQSIILNQHLQQTTTEKSTNELIVEKQTETIVTNINENAEPSISGIQECKKFLGSNDEHQQAVKDQEAFEHTTTSREEIQESTSTVEQSSQSIILNQHLQQTTTEKSTNELIVEKQ</sequence>
<reference evidence="2" key="1">
    <citation type="submission" date="2021-02" db="EMBL/GenBank/DDBJ databases">
        <authorList>
            <person name="Nowell W R."/>
        </authorList>
    </citation>
    <scope>NUCLEOTIDE SEQUENCE</scope>
</reference>
<feature type="region of interest" description="Disordered" evidence="1">
    <location>
        <begin position="78"/>
        <end position="104"/>
    </location>
</feature>
<dbReference type="Proteomes" id="UP000681967">
    <property type="component" value="Unassembled WGS sequence"/>
</dbReference>
<evidence type="ECO:0000313" key="2">
    <source>
        <dbReference type="EMBL" id="CAF5170398.1"/>
    </source>
</evidence>
<organism evidence="2 3">
    <name type="scientific">Rotaria magnacalcarata</name>
    <dbReference type="NCBI Taxonomy" id="392030"/>
    <lineage>
        <taxon>Eukaryota</taxon>
        <taxon>Metazoa</taxon>
        <taxon>Spiralia</taxon>
        <taxon>Gnathifera</taxon>
        <taxon>Rotifera</taxon>
        <taxon>Eurotatoria</taxon>
        <taxon>Bdelloidea</taxon>
        <taxon>Philodinida</taxon>
        <taxon>Philodinidae</taxon>
        <taxon>Rotaria</taxon>
    </lineage>
</organism>
<evidence type="ECO:0000256" key="1">
    <source>
        <dbReference type="SAM" id="MobiDB-lite"/>
    </source>
</evidence>
<feature type="non-terminal residue" evidence="2">
    <location>
        <position position="1"/>
    </location>
</feature>